<dbReference type="AlphaFoldDB" id="A0A8S1JQE3"/>
<evidence type="ECO:0000256" key="1">
    <source>
        <dbReference type="SAM" id="Phobius"/>
    </source>
</evidence>
<evidence type="ECO:0000313" key="2">
    <source>
        <dbReference type="EMBL" id="CAD8043789.1"/>
    </source>
</evidence>
<proteinExistence type="predicted"/>
<accession>A0A8S1JQE3</accession>
<evidence type="ECO:0000313" key="3">
    <source>
        <dbReference type="Proteomes" id="UP000688137"/>
    </source>
</evidence>
<keyword evidence="1" id="KW-1133">Transmembrane helix</keyword>
<name>A0A8S1JQE3_PARPR</name>
<keyword evidence="1" id="KW-0472">Membrane</keyword>
<reference evidence="2" key="1">
    <citation type="submission" date="2021-01" db="EMBL/GenBank/DDBJ databases">
        <authorList>
            <consortium name="Genoscope - CEA"/>
            <person name="William W."/>
        </authorList>
    </citation>
    <scope>NUCLEOTIDE SEQUENCE</scope>
</reference>
<feature type="transmembrane region" description="Helical" evidence="1">
    <location>
        <begin position="6"/>
        <end position="30"/>
    </location>
</feature>
<gene>
    <name evidence="2" type="ORF">PPRIM_AZ9-3.1.T0050443</name>
</gene>
<keyword evidence="3" id="KW-1185">Reference proteome</keyword>
<protein>
    <submittedName>
        <fullName evidence="2">Uncharacterized protein</fullName>
    </submittedName>
</protein>
<sequence length="76" mass="9215">MRPIPWFVRLGIDVSIFTVPIILLASYPRLGTHFLNNRRRKYRRRNFDEIQYRNDSTLSSEEVITFRKRLGFEDLI</sequence>
<organism evidence="2 3">
    <name type="scientific">Paramecium primaurelia</name>
    <dbReference type="NCBI Taxonomy" id="5886"/>
    <lineage>
        <taxon>Eukaryota</taxon>
        <taxon>Sar</taxon>
        <taxon>Alveolata</taxon>
        <taxon>Ciliophora</taxon>
        <taxon>Intramacronucleata</taxon>
        <taxon>Oligohymenophorea</taxon>
        <taxon>Peniculida</taxon>
        <taxon>Parameciidae</taxon>
        <taxon>Paramecium</taxon>
    </lineage>
</organism>
<keyword evidence="1" id="KW-0812">Transmembrane</keyword>
<dbReference type="Proteomes" id="UP000688137">
    <property type="component" value="Unassembled WGS sequence"/>
</dbReference>
<comment type="caution">
    <text evidence="2">The sequence shown here is derived from an EMBL/GenBank/DDBJ whole genome shotgun (WGS) entry which is preliminary data.</text>
</comment>
<dbReference type="EMBL" id="CAJJDM010000002">
    <property type="protein sequence ID" value="CAD8043789.1"/>
    <property type="molecule type" value="Genomic_DNA"/>
</dbReference>